<evidence type="ECO:0000313" key="11">
    <source>
        <dbReference type="EMBL" id="ECE0293694.1"/>
    </source>
</evidence>
<keyword evidence="2" id="KW-0479">Metal-binding</keyword>
<dbReference type="Proteomes" id="UP000885385">
    <property type="component" value="Unassembled WGS sequence"/>
</dbReference>
<evidence type="ECO:0000313" key="6">
    <source>
        <dbReference type="EMBL" id="EBU9271453.1"/>
    </source>
</evidence>
<evidence type="ECO:0000313" key="13">
    <source>
        <dbReference type="EMBL" id="ECU8352056.1"/>
    </source>
</evidence>
<dbReference type="Proteomes" id="UP000839617">
    <property type="component" value="Unassembled WGS sequence"/>
</dbReference>
<reference evidence="19" key="3">
    <citation type="journal article" date="2018" name="Genome Biol.">
        <title>SKESA: strategic k-mer extension for scrupulous assemblies.</title>
        <authorList>
            <person name="Souvorov A."/>
            <person name="Agarwala R."/>
            <person name="Lipman D.J."/>
        </authorList>
    </citation>
    <scope>NUCLEOTIDE SEQUENCE</scope>
    <source>
        <strain evidence="19">L00527-16</strain>
        <strain evidence="18">Salmonella enterica</strain>
    </source>
</reference>
<protein>
    <submittedName>
        <fullName evidence="20">Aldehyde-activating protein</fullName>
    </submittedName>
    <submittedName>
        <fullName evidence="19">GFA family protein</fullName>
    </submittedName>
    <submittedName>
        <fullName evidence="5">Putative inner membrane protein</fullName>
    </submittedName>
</protein>
<evidence type="ECO:0000256" key="2">
    <source>
        <dbReference type="ARBA" id="ARBA00022723"/>
    </source>
</evidence>
<reference evidence="5 23" key="2">
    <citation type="journal article" date="2015" name="Genome Announc.">
        <title>Complete Genome Sequencing of a Multidrug-Resistant and Human-Invasive Salmonella enterica Serovar Typhimurium Strain of the Emerging Sequence Type 213 Genotype.</title>
        <authorList>
            <person name="Calva E."/>
            <person name="Silva C."/>
            <person name="Zaidi M.B."/>
            <person name="Sanchez-Flores A."/>
            <person name="Estrada K."/>
            <person name="Silva G.G."/>
            <person name="Soto-Jimenez L.M."/>
            <person name="Wiesner M."/>
            <person name="Fernandez-Mora M."/>
            <person name="Edwards R.A."/>
            <person name="Vinuesa P."/>
        </authorList>
    </citation>
    <scope>NUCLEOTIDE SEQUENCE [LARGE SCALE GENOMIC DNA]</scope>
    <source>
        <strain evidence="5 23">YU39</strain>
    </source>
</reference>
<dbReference type="Proteomes" id="UP000839616">
    <property type="component" value="Unassembled WGS sequence"/>
</dbReference>
<evidence type="ECO:0000313" key="20">
    <source>
        <dbReference type="EMBL" id="KTZ11297.1"/>
    </source>
</evidence>
<evidence type="ECO:0000313" key="10">
    <source>
        <dbReference type="EMBL" id="EBZ6923320.1"/>
    </source>
</evidence>
<dbReference type="EMBL" id="JYVU01000033">
    <property type="protein sequence ID" value="KTZ11297.1"/>
    <property type="molecule type" value="Genomic_DNA"/>
</dbReference>
<dbReference type="Proteomes" id="UP000839911">
    <property type="component" value="Unassembled WGS sequence"/>
</dbReference>
<dbReference type="PANTHER" id="PTHR28620">
    <property type="entry name" value="CENTROMERE PROTEIN V"/>
    <property type="match status" value="1"/>
</dbReference>
<evidence type="ECO:0000313" key="23">
    <source>
        <dbReference type="Proteomes" id="UP000034636"/>
    </source>
</evidence>
<dbReference type="Proteomes" id="UP000839915">
    <property type="component" value="Unassembled WGS sequence"/>
</dbReference>
<accession>A0A0D6G0C9</accession>
<dbReference type="EMBL" id="DAAFPQ010000002">
    <property type="protein sequence ID" value="HAB0969716.1"/>
    <property type="molecule type" value="Genomic_DNA"/>
</dbReference>
<evidence type="ECO:0000313" key="19">
    <source>
        <dbReference type="EMBL" id="HAC9146630.1"/>
    </source>
</evidence>
<dbReference type="EMBL" id="DAANBO010000001">
    <property type="protein sequence ID" value="HAC9146630.1"/>
    <property type="molecule type" value="Genomic_DNA"/>
</dbReference>
<dbReference type="EMBL" id="RSUA01000027">
    <property type="protein sequence ID" value="MIT50113.1"/>
    <property type="molecule type" value="Genomic_DNA"/>
</dbReference>
<reference evidence="13" key="6">
    <citation type="submission" date="2018-08" db="EMBL/GenBank/DDBJ databases">
        <authorList>
            <consortium name="PulseNet: The National Subtyping Network for Foodborne Disease Surveillance"/>
            <person name="Tarr C.L."/>
            <person name="Trees E."/>
            <person name="Katz L.S."/>
            <person name="Carleton-Romer H.A."/>
            <person name="Stroika S."/>
            <person name="Kucerova Z."/>
            <person name="Roache K.F."/>
            <person name="Sabol A.L."/>
            <person name="Besser J."/>
            <person name="Gerner-Smidt P."/>
        </authorList>
    </citation>
    <scope>NUCLEOTIDE SEQUENCE [LARGE SCALE GENOMIC DNA]</scope>
    <source>
        <strain evidence="13">PNUSAS008736</strain>
        <strain evidence="17">PNUSAS016739</strain>
    </source>
</reference>
<evidence type="ECO:0000313" key="18">
    <source>
        <dbReference type="EMBL" id="HAB0969716.1"/>
    </source>
</evidence>
<dbReference type="Proteomes" id="UP000885258">
    <property type="component" value="Unassembled WGS sequence"/>
</dbReference>
<reference evidence="20 24" key="1">
    <citation type="submission" date="2014-09" db="EMBL/GenBank/DDBJ databases">
        <title>Salmonella Genotype and Phenotype Association.</title>
        <authorList>
            <person name="Chen Y."/>
            <person name="Folster J."/>
            <person name="Ayers S."/>
            <person name="Kabera C."/>
            <person name="Li C."/>
            <person name="Mukherjee S."/>
            <person name="Lam C."/>
            <person name="Zhao S."/>
            <person name="McDermott P."/>
        </authorList>
    </citation>
    <scope>NUCLEOTIDE SEQUENCE [LARGE SCALE GENOMIC DNA]</scope>
    <source>
        <strain evidence="20 24">CVM N32045</strain>
    </source>
</reference>
<reference evidence="11 25" key="5">
    <citation type="submission" date="2018-07" db="EMBL/GenBank/DDBJ databases">
        <authorList>
            <consortium name="GenomeTrakr network: Whole genome sequencing for foodborne pathogen traceback"/>
        </authorList>
    </citation>
    <scope>NUCLEOTIDE SEQUENCE [LARGE SCALE GENOMIC DNA]</scope>
    <source>
        <strain evidence="15">AUSMDU00020735</strain>
        <strain evidence="11 25">VA_WGS-00080</strain>
    </source>
</reference>
<dbReference type="Proteomes" id="UP000839907">
    <property type="component" value="Unassembled WGS sequence"/>
</dbReference>
<dbReference type="EMBL" id="AAIGQE010000001">
    <property type="protein sequence ID" value="ECE0293694.1"/>
    <property type="molecule type" value="Genomic_DNA"/>
</dbReference>
<dbReference type="EMBL" id="AAKRET010000001">
    <property type="protein sequence ID" value="ECU8352056.1"/>
    <property type="molecule type" value="Genomic_DNA"/>
</dbReference>
<dbReference type="EMBL" id="AAIKGB010000004">
    <property type="protein sequence ID" value="ECF1542595.1"/>
    <property type="molecule type" value="Genomic_DNA"/>
</dbReference>
<evidence type="ECO:0000313" key="22">
    <source>
        <dbReference type="EMBL" id="MLP83863.1"/>
    </source>
</evidence>
<dbReference type="PROSITE" id="PS51891">
    <property type="entry name" value="CENP_V_GFA"/>
    <property type="match status" value="1"/>
</dbReference>
<evidence type="ECO:0000313" key="16">
    <source>
        <dbReference type="EMBL" id="ECY5340403.1"/>
    </source>
</evidence>
<evidence type="ECO:0000313" key="5">
    <source>
        <dbReference type="EMBL" id="AKH07255.1"/>
    </source>
</evidence>
<dbReference type="Proteomes" id="UP000839905">
    <property type="component" value="Unassembled WGS sequence"/>
</dbReference>
<evidence type="ECO:0000313" key="25">
    <source>
        <dbReference type="Proteomes" id="UP000338496"/>
    </source>
</evidence>
<evidence type="ECO:0000313" key="12">
    <source>
        <dbReference type="EMBL" id="ECF1542595.1"/>
    </source>
</evidence>
<dbReference type="Proteomes" id="UP000839581">
    <property type="component" value="Unassembled WGS sequence"/>
</dbReference>
<dbReference type="Proteomes" id="UP000034636">
    <property type="component" value="Chromosome"/>
</dbReference>
<evidence type="ECO:0000313" key="8">
    <source>
        <dbReference type="EMBL" id="EBW5461627.1"/>
    </source>
</evidence>
<dbReference type="EMBL" id="AAKVET010000001">
    <property type="protein sequence ID" value="ECW0638383.1"/>
    <property type="molecule type" value="Genomic_DNA"/>
</dbReference>
<dbReference type="EMBL" id="AAHDPU010000003">
    <property type="protein sequence ID" value="EBU9271453.1"/>
    <property type="molecule type" value="Genomic_DNA"/>
</dbReference>
<dbReference type="KEGG" id="seni:CY43_08390"/>
<dbReference type="Proteomes" id="UP000839909">
    <property type="component" value="Unassembled WGS sequence"/>
</dbReference>
<evidence type="ECO:0000256" key="1">
    <source>
        <dbReference type="ARBA" id="ARBA00005495"/>
    </source>
</evidence>
<dbReference type="EMBL" id="RVDJ01000001">
    <property type="protein sequence ID" value="MLP83863.1"/>
    <property type="molecule type" value="Genomic_DNA"/>
</dbReference>
<evidence type="ECO:0000313" key="9">
    <source>
        <dbReference type="EMBL" id="EBY1703009.1"/>
    </source>
</evidence>
<dbReference type="eggNOG" id="COG3791">
    <property type="taxonomic scope" value="Bacteria"/>
</dbReference>
<sequence>MTSEKLSAACHCGSVVFTVQLSDGFHTARRCNCSFCRMRGAVAVSAPLSGIKVLKGQDKLTEYRFNTGKAVHFFCSVCGIYTFHQRRSNPDQYGVNVACIENMSPFDFACVEVNDGVTHPSDGGSSGVVGYLRYKPKKSPPVETGGKNI</sequence>
<dbReference type="GO" id="GO:0046872">
    <property type="term" value="F:metal ion binding"/>
    <property type="evidence" value="ECO:0007669"/>
    <property type="project" value="UniProtKB-KW"/>
</dbReference>
<dbReference type="EMBL" id="AAHIPE010000003">
    <property type="protein sequence ID" value="EBW5461627.1"/>
    <property type="molecule type" value="Genomic_DNA"/>
</dbReference>
<dbReference type="AlphaFoldDB" id="A0A0D6G0C9"/>
<dbReference type="InterPro" id="IPR052355">
    <property type="entry name" value="CENP-V-like"/>
</dbReference>
<dbReference type="EMBL" id="AAHRYM010000037">
    <property type="protein sequence ID" value="EBZ6923320.1"/>
    <property type="molecule type" value="Genomic_DNA"/>
</dbReference>
<dbReference type="Gene3D" id="2.170.150.70">
    <property type="match status" value="1"/>
</dbReference>
<organism evidence="19">
    <name type="scientific">Salmonella typhimurium</name>
    <dbReference type="NCBI Taxonomy" id="90371"/>
    <lineage>
        <taxon>Bacteria</taxon>
        <taxon>Pseudomonadati</taxon>
        <taxon>Pseudomonadota</taxon>
        <taxon>Gammaproteobacteria</taxon>
        <taxon>Enterobacterales</taxon>
        <taxon>Enterobacteriaceae</taxon>
        <taxon>Salmonella</taxon>
    </lineage>
</organism>
<reference evidence="19" key="7">
    <citation type="submission" date="2019-01" db="EMBL/GenBank/DDBJ databases">
        <authorList>
            <consortium name="NCBI Pathogen Detection Project"/>
        </authorList>
    </citation>
    <scope>NUCLEOTIDE SEQUENCE</scope>
    <source>
        <strain evidence="19">L00527-16</strain>
        <strain evidence="18">Salmonella enterica</strain>
    </source>
</reference>
<reference evidence="6" key="4">
    <citation type="submission" date="2018-06" db="EMBL/GenBank/DDBJ databases">
        <authorList>
            <person name="Ashton P.M."/>
            <person name="Dallman T."/>
            <person name="Nair S."/>
            <person name="De Pinna E."/>
            <person name="Peters T."/>
            <person name="Grant K."/>
        </authorList>
    </citation>
    <scope>NUCLEOTIDE SEQUENCE [LARGE SCALE GENOMIC DNA]</scope>
    <source>
        <strain evidence="7">231108</strain>
        <strain evidence="12">265852</strain>
        <strain evidence="21">29290</strain>
        <strain evidence="9">356083</strain>
        <strain evidence="8">422529</strain>
        <strain evidence="22">425567</strain>
        <strain evidence="16">43916</strain>
        <strain evidence="6">488670</strain>
        <strain evidence="10">632340</strain>
        <strain evidence="14">86846</strain>
    </source>
</reference>
<dbReference type="SUPFAM" id="SSF51316">
    <property type="entry name" value="Mss4-like"/>
    <property type="match status" value="1"/>
</dbReference>
<evidence type="ECO:0000259" key="4">
    <source>
        <dbReference type="PROSITE" id="PS51891"/>
    </source>
</evidence>
<dbReference type="InterPro" id="IPR006913">
    <property type="entry name" value="CENP-V/GFA"/>
</dbReference>
<evidence type="ECO:0000313" key="24">
    <source>
        <dbReference type="Proteomes" id="UP000054461"/>
    </source>
</evidence>
<proteinExistence type="inferred from homology"/>
<dbReference type="InterPro" id="IPR011057">
    <property type="entry name" value="Mss4-like_sf"/>
</dbReference>
<dbReference type="PANTHER" id="PTHR28620:SF1">
    <property type="entry name" value="CENP-V_GFA DOMAIN-CONTAINING PROTEIN"/>
    <property type="match status" value="1"/>
</dbReference>
<dbReference type="Proteomes" id="UP000839908">
    <property type="component" value="Unassembled WGS sequence"/>
</dbReference>
<evidence type="ECO:0000313" key="14">
    <source>
        <dbReference type="EMBL" id="ECV8760249.1"/>
    </source>
</evidence>
<dbReference type="Proteomes" id="UP000338496">
    <property type="component" value="Unassembled WGS sequence"/>
</dbReference>
<gene>
    <name evidence="14" type="ORF">AAB27_05015</name>
    <name evidence="21" type="ORF">AU613_14710</name>
    <name evidence="16" type="ORF">AVC05_03975</name>
    <name evidence="13" type="ORF">B1P38_00230</name>
    <name evidence="11" type="ORF">CE70_00480</name>
    <name evidence="17" type="ORF">CFF59_02070</name>
    <name evidence="20" type="ORF">DD95_13510</name>
    <name evidence="6" type="ORF">DMO92_05065</name>
    <name evidence="7" type="ORF">DPF41_05145</name>
    <name evidence="8" type="ORF">DPS76_04020</name>
    <name evidence="22" type="ORF">DRM14_00650</name>
    <name evidence="9" type="ORF">DU071_13885</name>
    <name evidence="12" type="ORF">E0935_04940</name>
    <name evidence="10" type="ORF">EER35_20425</name>
    <name evidence="15" type="ORF">F3R12_00625</name>
    <name evidence="19" type="ORF">G0J59_00645</name>
    <name evidence="18" type="ORF">GB466_03805</name>
    <name evidence="5" type="ORF">SE14_01725</name>
</gene>
<keyword evidence="3" id="KW-0862">Zinc</keyword>
<dbReference type="Proteomes" id="UP000839914">
    <property type="component" value="Unassembled WGS sequence"/>
</dbReference>
<dbReference type="EMBL" id="AAKUOT010000007">
    <property type="protein sequence ID" value="ECV8760249.1"/>
    <property type="molecule type" value="Genomic_DNA"/>
</dbReference>
<dbReference type="EMBL" id="AALDNI010000005">
    <property type="protein sequence ID" value="ECY5340403.1"/>
    <property type="molecule type" value="Genomic_DNA"/>
</dbReference>
<dbReference type="PATRIC" id="fig|59201.158.peg.1747"/>
<dbReference type="OMA" id="DCSLCRR"/>
<feature type="domain" description="CENP-V/GFA" evidence="4">
    <location>
        <begin position="6"/>
        <end position="122"/>
    </location>
</feature>
<evidence type="ECO:0000313" key="7">
    <source>
        <dbReference type="EMBL" id="EBW3627486.1"/>
    </source>
</evidence>
<dbReference type="EMBL" id="AAHIDF010000004">
    <property type="protein sequence ID" value="EBW3627486.1"/>
    <property type="molecule type" value="Genomic_DNA"/>
</dbReference>
<evidence type="ECO:0000313" key="21">
    <source>
        <dbReference type="EMBL" id="MIT50113.1"/>
    </source>
</evidence>
<dbReference type="Proteomes" id="UP000839595">
    <property type="component" value="Unassembled WGS sequence"/>
</dbReference>
<dbReference type="Pfam" id="PF04828">
    <property type="entry name" value="GFA"/>
    <property type="match status" value="1"/>
</dbReference>
<accession>A0A0M2IUR8</accession>
<dbReference type="EMBL" id="AAHNIA010000024">
    <property type="protein sequence ID" value="EBY1703009.1"/>
    <property type="molecule type" value="Genomic_DNA"/>
</dbReference>
<dbReference type="Proteomes" id="UP000054461">
    <property type="component" value="Unassembled WGS sequence"/>
</dbReference>
<evidence type="ECO:0000256" key="3">
    <source>
        <dbReference type="ARBA" id="ARBA00022833"/>
    </source>
</evidence>
<name>A0A0D6G0C9_SALTM</name>
<evidence type="ECO:0000313" key="17">
    <source>
        <dbReference type="EMBL" id="EDI6664061.1"/>
    </source>
</evidence>
<accession>A0A0F7DIL8</accession>
<dbReference type="EMBL" id="CP011428">
    <property type="protein sequence ID" value="AKH07255.1"/>
    <property type="molecule type" value="Genomic_DNA"/>
</dbReference>
<comment type="similarity">
    <text evidence="1">Belongs to the Gfa family.</text>
</comment>
<evidence type="ECO:0000313" key="15">
    <source>
        <dbReference type="EMBL" id="ECW0638383.1"/>
    </source>
</evidence>
<dbReference type="GO" id="GO:0016846">
    <property type="term" value="F:carbon-sulfur lyase activity"/>
    <property type="evidence" value="ECO:0007669"/>
    <property type="project" value="InterPro"/>
</dbReference>
<dbReference type="EMBL" id="AAMLUT010000001">
    <property type="protein sequence ID" value="EDI6664061.1"/>
    <property type="molecule type" value="Genomic_DNA"/>
</dbReference>
<dbReference type="RefSeq" id="WP_001521629.1">
    <property type="nucleotide sequence ID" value="NZ_AP023291.1"/>
</dbReference>